<name>E8LM41_SUCHY</name>
<dbReference type="STRING" id="762983.HMPREF9444_01820"/>
<protein>
    <submittedName>
        <fullName evidence="2">Uncharacterized protein</fullName>
    </submittedName>
</protein>
<feature type="transmembrane region" description="Helical" evidence="1">
    <location>
        <begin position="129"/>
        <end position="151"/>
    </location>
</feature>
<dbReference type="RefSeq" id="WP_009143979.1">
    <property type="nucleotide sequence ID" value="NZ_GL831053.1"/>
</dbReference>
<keyword evidence="3" id="KW-1185">Reference proteome</keyword>
<organism evidence="2 3">
    <name type="scientific">Succinatimonas hippei (strain DSM 22608 / JCM 16073 / KCTC 15190 / YIT 12066)</name>
    <dbReference type="NCBI Taxonomy" id="762983"/>
    <lineage>
        <taxon>Bacteria</taxon>
        <taxon>Pseudomonadati</taxon>
        <taxon>Pseudomonadota</taxon>
        <taxon>Gammaproteobacteria</taxon>
        <taxon>Aeromonadales</taxon>
        <taxon>Succinivibrionaceae</taxon>
        <taxon>Succinatimonas</taxon>
    </lineage>
</organism>
<feature type="transmembrane region" description="Helical" evidence="1">
    <location>
        <begin position="158"/>
        <end position="178"/>
    </location>
</feature>
<accession>E8LM41</accession>
<evidence type="ECO:0000313" key="3">
    <source>
        <dbReference type="Proteomes" id="UP000018458"/>
    </source>
</evidence>
<dbReference type="Proteomes" id="UP000018458">
    <property type="component" value="Unassembled WGS sequence"/>
</dbReference>
<keyword evidence="1" id="KW-0812">Transmembrane</keyword>
<dbReference type="HOGENOM" id="CLU_1460571_0_0_6"/>
<sequence>MPIVDYCVKVVFVALIISLAGSGFTRFIPNFSKVTCDEVYSEWATLNQVTTANDHLFVIYSENHLNKQQDTDLFTLKECKADPNYKLIKLRSIGVFKKIYKHALLLSLCAYILFSLKKNVDVSRHRSPHFLKFFSSAAITLLFSINLFLVLQTQFNPILYLCLTQTALMVFVSVHIAYRLGFDSL</sequence>
<dbReference type="EMBL" id="AEVO01000125">
    <property type="protein sequence ID" value="EFY06416.1"/>
    <property type="molecule type" value="Genomic_DNA"/>
</dbReference>
<evidence type="ECO:0000256" key="1">
    <source>
        <dbReference type="SAM" id="Phobius"/>
    </source>
</evidence>
<feature type="transmembrane region" description="Helical" evidence="1">
    <location>
        <begin position="99"/>
        <end position="117"/>
    </location>
</feature>
<keyword evidence="1" id="KW-1133">Transmembrane helix</keyword>
<dbReference type="AlphaFoldDB" id="E8LM41"/>
<reference evidence="2 3" key="1">
    <citation type="submission" date="2011-01" db="EMBL/GenBank/DDBJ databases">
        <authorList>
            <person name="Weinstock G."/>
            <person name="Sodergren E."/>
            <person name="Clifton S."/>
            <person name="Fulton L."/>
            <person name="Fulton B."/>
            <person name="Courtney L."/>
            <person name="Fronick C."/>
            <person name="Harrison M."/>
            <person name="Strong C."/>
            <person name="Farmer C."/>
            <person name="Delahaunty K."/>
            <person name="Markovic C."/>
            <person name="Hall O."/>
            <person name="Minx P."/>
            <person name="Tomlinson C."/>
            <person name="Mitreva M."/>
            <person name="Hou S."/>
            <person name="Chen J."/>
            <person name="Wollam A."/>
            <person name="Pepin K.H."/>
            <person name="Johnson M."/>
            <person name="Bhonagiri V."/>
            <person name="Zhang X."/>
            <person name="Suruliraj S."/>
            <person name="Warren W."/>
            <person name="Chinwalla A."/>
            <person name="Mardis E.R."/>
            <person name="Wilson R.K."/>
        </authorList>
    </citation>
    <scope>NUCLEOTIDE SEQUENCE [LARGE SCALE GENOMIC DNA]</scope>
    <source>
        <strain evidence="3">DSM 22608 / JCM 16073 / KCTC 15190 / YIT 12066</strain>
    </source>
</reference>
<feature type="transmembrane region" description="Helical" evidence="1">
    <location>
        <begin position="6"/>
        <end position="24"/>
    </location>
</feature>
<proteinExistence type="predicted"/>
<keyword evidence="1" id="KW-0472">Membrane</keyword>
<evidence type="ECO:0000313" key="2">
    <source>
        <dbReference type="EMBL" id="EFY06416.1"/>
    </source>
</evidence>
<gene>
    <name evidence="2" type="ORF">HMPREF9444_01820</name>
</gene>
<comment type="caution">
    <text evidence="2">The sequence shown here is derived from an EMBL/GenBank/DDBJ whole genome shotgun (WGS) entry which is preliminary data.</text>
</comment>